<dbReference type="Pfam" id="PF05920">
    <property type="entry name" value="Homeobox_KN"/>
    <property type="match status" value="1"/>
</dbReference>
<evidence type="ECO:0000256" key="7">
    <source>
        <dbReference type="SAM" id="MobiDB-lite"/>
    </source>
</evidence>
<evidence type="ECO:0000313" key="10">
    <source>
        <dbReference type="EMBL" id="RWQ97815.1"/>
    </source>
</evidence>
<feature type="compositionally biased region" description="Polar residues" evidence="7">
    <location>
        <begin position="1005"/>
        <end position="1032"/>
    </location>
</feature>
<feature type="compositionally biased region" description="Basic residues" evidence="7">
    <location>
        <begin position="1126"/>
        <end position="1136"/>
    </location>
</feature>
<dbReference type="SUPFAM" id="SSF55031">
    <property type="entry name" value="Bacterial exopeptidase dimerisation domain"/>
    <property type="match status" value="1"/>
</dbReference>
<evidence type="ECO:0000256" key="2">
    <source>
        <dbReference type="ARBA" id="ARBA00023125"/>
    </source>
</evidence>
<evidence type="ECO:0000259" key="8">
    <source>
        <dbReference type="PROSITE" id="PS50071"/>
    </source>
</evidence>
<dbReference type="GO" id="GO:0003677">
    <property type="term" value="F:DNA binding"/>
    <property type="evidence" value="ECO:0007669"/>
    <property type="project" value="UniProtKB-UniRule"/>
</dbReference>
<dbReference type="NCBIfam" id="NF006058">
    <property type="entry name" value="PRK08206.1"/>
    <property type="match status" value="1"/>
</dbReference>
<organism evidence="10 11">
    <name type="scientific">Byssochlamys spectabilis</name>
    <name type="common">Paecilomyces variotii</name>
    <dbReference type="NCBI Taxonomy" id="264951"/>
    <lineage>
        <taxon>Eukaryota</taxon>
        <taxon>Fungi</taxon>
        <taxon>Dikarya</taxon>
        <taxon>Ascomycota</taxon>
        <taxon>Pezizomycotina</taxon>
        <taxon>Eurotiomycetes</taxon>
        <taxon>Eurotiomycetidae</taxon>
        <taxon>Eurotiales</taxon>
        <taxon>Thermoascaceae</taxon>
        <taxon>Paecilomyces</taxon>
    </lineage>
</organism>
<dbReference type="PANTHER" id="PTHR42937:SF1">
    <property type="entry name" value="DIAMINOPROPIONATE AMMONIA-LYASE"/>
    <property type="match status" value="1"/>
</dbReference>
<dbReference type="PROSITE" id="PS50157">
    <property type="entry name" value="ZINC_FINGER_C2H2_2"/>
    <property type="match status" value="1"/>
</dbReference>
<dbReference type="InterPro" id="IPR002933">
    <property type="entry name" value="Peptidase_M20"/>
</dbReference>
<keyword evidence="5" id="KW-0479">Metal-binding</keyword>
<keyword evidence="2 6" id="KW-0238">DNA-binding</keyword>
<feature type="region of interest" description="Disordered" evidence="7">
    <location>
        <begin position="1106"/>
        <end position="1142"/>
    </location>
</feature>
<dbReference type="SMART" id="SM00355">
    <property type="entry name" value="ZnF_C2H2"/>
    <property type="match status" value="2"/>
</dbReference>
<gene>
    <name evidence="10" type="ORF">C8Q69DRAFT_397655</name>
</gene>
<comment type="subcellular location">
    <subcellularLocation>
        <location evidence="6">Nucleus</location>
    </subcellularLocation>
</comment>
<keyword evidence="3 6" id="KW-0371">Homeobox</keyword>
<comment type="similarity">
    <text evidence="1">Belongs to the peptidase M20A family.</text>
</comment>
<comment type="caution">
    <text evidence="10">The sequence shown here is derived from an EMBL/GenBank/DDBJ whole genome shotgun (WGS) entry which is preliminary data.</text>
</comment>
<evidence type="ECO:0000313" key="11">
    <source>
        <dbReference type="Proteomes" id="UP000283841"/>
    </source>
</evidence>
<feature type="domain" description="Homeobox" evidence="8">
    <location>
        <begin position="942"/>
        <end position="1005"/>
    </location>
</feature>
<dbReference type="InterPro" id="IPR001356">
    <property type="entry name" value="HD"/>
</dbReference>
<dbReference type="Gene3D" id="3.40.50.1100">
    <property type="match status" value="2"/>
</dbReference>
<dbReference type="EMBL" id="RCNU01000002">
    <property type="protein sequence ID" value="RWQ97815.1"/>
    <property type="molecule type" value="Genomic_DNA"/>
</dbReference>
<name>A0A443I170_BYSSP</name>
<evidence type="ECO:0000256" key="5">
    <source>
        <dbReference type="PROSITE-ProRule" id="PRU00042"/>
    </source>
</evidence>
<dbReference type="InterPro" id="IPR036264">
    <property type="entry name" value="Bact_exopeptidase_dim_dom"/>
</dbReference>
<proteinExistence type="inferred from homology"/>
<protein>
    <recommendedName>
        <fullName evidence="12">Acetylornithine deacetylase</fullName>
    </recommendedName>
</protein>
<sequence length="1322" mass="145249">MPSRRPIYFNPAAAHERYSAARSDSPRQFHRSLPNYAPTSLVSLPGLATELGVRAVYVKDESNRFTLPSFKVLGASWGCFRAVTSYLGLSSTVDLNEVAKQAKDSAITLVAATEGNHGRAVAYMAQLLGIISIIFVPDHMDEKTRSLIAAQGAQVVVVQGDYDRAVQEASSHTQNTSGALLIQDTAFEGYEDVPAWIVEGYSTMMVEIEEQLGELGLRSSVVVTPVGVGSLAHAVSRYCKAQNPPVSVVTVEPDSAPCLISSLDAGKQVTLQTSSTIMDGMNCGTVSSIAWPYLQRFVDASVTVSCYESHSAVQYLSSRSVPAGPCGGASLAALRHLAASGEATSLLNEGSVVVLLSTEGKRDYPAVRDVSVDDAVSLTQVLTQINSSNPTLSLADGVGENQIVDYLVAWLRHRDIEYHRVETVPGRPSIIGILRGAGGGKSLMFNGHLDTVSLSSYETDPLSGSLGTKNGKQVVFGRGSLDMKGGLSAALAALATIKTGGSTLRGDMIVAAVSDEEDASQGTRDILAAGWRADAAVIPEPTRGVIATAHKGFLWVEVDILGVAAHGSDPSKGEDAILHTGWFLRALEEYQRQLPVDDVLGQATLHCALIRGGEEPSSYPGLCTLTIEFRTIPSQTEQSILHDITEILRGISQENARFRFAEPRIKLSRPPQKLAASHPFTEQLVACASRVLGRRPEVQSVPFWCDAALLSEAGIPSIVYGPVGEGLHSKEEWVEVENQLILRRLYDLYDLKFYQISTAFFCIFDRVVMDPPFPFDPPHLEDSVDPNILYNFDQYYSDSTDQNGVVLPQTEQSQGPFQPLPLVSDAPPMPSVGTSPLPLSQESLVNVSQWLEGSYHPPVPCAHCRKYRLQCLIIRTTEANPNPTMACSSCVALFRECSLARGEKRHPSQFETQFPVLGHLHGLPEVEDGNNTPELPFDNVNNKARKDSKHFVRKGARILREWFYQHQEYPYPTEEQKSHLSQETGFSQRRISTWFANARRRQKQQLRSSTLPSVSRFRSGSPMITSTLSTMTPLDRWRASPPEDEPVSQSVIQNAIASAAMETDAPSDILPMDGSMEDLFDFDEASSHLASSASSFESRASETSDSVSSAYHSAGDGELPFPLLPKRTRPRQRRPRQVPAGDDGRYQCTFCTRTFKKKHDWSRHEKSVHLPLDSWICALDLSHIQQLTESEPRECPFCEIPFPPPTHWEEHDFHTCAAKPVAERSFSRRDHLWQHLRKFHGCTKSPVPDLDAWRGTGADIQSRCGFCKCTLPTWSSRVDHLAEHFKDGSRMPQWEGDWGLDPIASSMLRNAVLPSQRSLTSS</sequence>
<dbReference type="CDD" id="cd00086">
    <property type="entry name" value="homeodomain"/>
    <property type="match status" value="1"/>
</dbReference>
<dbReference type="STRING" id="264951.A0A443I170"/>
<dbReference type="InterPro" id="IPR008422">
    <property type="entry name" value="KN_HD"/>
</dbReference>
<dbReference type="Gene3D" id="1.10.10.60">
    <property type="entry name" value="Homeodomain-like"/>
    <property type="match status" value="1"/>
</dbReference>
<dbReference type="RefSeq" id="XP_028487460.1">
    <property type="nucleotide sequence ID" value="XM_028627786.1"/>
</dbReference>
<dbReference type="Proteomes" id="UP000283841">
    <property type="component" value="Unassembled WGS sequence"/>
</dbReference>
<dbReference type="GO" id="GO:0006355">
    <property type="term" value="P:regulation of DNA-templated transcription"/>
    <property type="evidence" value="ECO:0007669"/>
    <property type="project" value="InterPro"/>
</dbReference>
<dbReference type="Pfam" id="PF01546">
    <property type="entry name" value="Peptidase_M20"/>
    <property type="match status" value="1"/>
</dbReference>
<dbReference type="InterPro" id="IPR009057">
    <property type="entry name" value="Homeodomain-like_sf"/>
</dbReference>
<evidence type="ECO:0008006" key="12">
    <source>
        <dbReference type="Google" id="ProtNLM"/>
    </source>
</evidence>
<accession>A0A443I170</accession>
<dbReference type="SUPFAM" id="SSF53686">
    <property type="entry name" value="Tryptophan synthase beta subunit-like PLP-dependent enzymes"/>
    <property type="match status" value="1"/>
</dbReference>
<dbReference type="InterPro" id="IPR011650">
    <property type="entry name" value="Peptidase_M20_dimer"/>
</dbReference>
<dbReference type="Gene3D" id="3.40.630.10">
    <property type="entry name" value="Zn peptidases"/>
    <property type="match status" value="1"/>
</dbReference>
<keyword evidence="11" id="KW-1185">Reference proteome</keyword>
<evidence type="ECO:0000259" key="9">
    <source>
        <dbReference type="PROSITE" id="PS50157"/>
    </source>
</evidence>
<keyword evidence="5" id="KW-0863">Zinc-finger</keyword>
<dbReference type="SUPFAM" id="SSF53187">
    <property type="entry name" value="Zn-dependent exopeptidases"/>
    <property type="match status" value="1"/>
</dbReference>
<dbReference type="GeneID" id="39597063"/>
<dbReference type="InterPro" id="IPR013087">
    <property type="entry name" value="Znf_C2H2_type"/>
</dbReference>
<dbReference type="PANTHER" id="PTHR42937">
    <property type="match status" value="1"/>
</dbReference>
<dbReference type="GO" id="GO:0008270">
    <property type="term" value="F:zinc ion binding"/>
    <property type="evidence" value="ECO:0007669"/>
    <property type="project" value="UniProtKB-KW"/>
</dbReference>
<feature type="region of interest" description="Disordered" evidence="7">
    <location>
        <begin position="1002"/>
        <end position="1048"/>
    </location>
</feature>
<dbReference type="SMART" id="SM00389">
    <property type="entry name" value="HOX"/>
    <property type="match status" value="1"/>
</dbReference>
<feature type="DNA-binding region" description="Homeobox" evidence="6">
    <location>
        <begin position="944"/>
        <end position="1006"/>
    </location>
</feature>
<evidence type="ECO:0000256" key="3">
    <source>
        <dbReference type="ARBA" id="ARBA00023155"/>
    </source>
</evidence>
<keyword evidence="5" id="KW-0862">Zinc</keyword>
<dbReference type="Gene3D" id="3.30.160.60">
    <property type="entry name" value="Classic Zinc Finger"/>
    <property type="match status" value="1"/>
</dbReference>
<evidence type="ECO:0000256" key="1">
    <source>
        <dbReference type="ARBA" id="ARBA00006247"/>
    </source>
</evidence>
<dbReference type="VEuPathDB" id="FungiDB:C8Q69DRAFT_397655"/>
<dbReference type="Pfam" id="PF00291">
    <property type="entry name" value="PALP"/>
    <property type="match status" value="1"/>
</dbReference>
<feature type="domain" description="C2H2-type" evidence="9">
    <location>
        <begin position="1146"/>
        <end position="1169"/>
    </location>
</feature>
<keyword evidence="4 6" id="KW-0539">Nucleus</keyword>
<dbReference type="GO" id="GO:0016787">
    <property type="term" value="F:hydrolase activity"/>
    <property type="evidence" value="ECO:0007669"/>
    <property type="project" value="InterPro"/>
</dbReference>
<evidence type="ECO:0000256" key="6">
    <source>
        <dbReference type="PROSITE-ProRule" id="PRU00108"/>
    </source>
</evidence>
<dbReference type="GO" id="GO:0005634">
    <property type="term" value="C:nucleus"/>
    <property type="evidence" value="ECO:0007669"/>
    <property type="project" value="UniProtKB-SubCell"/>
</dbReference>
<dbReference type="InterPro" id="IPR001926">
    <property type="entry name" value="TrpB-like_PALP"/>
</dbReference>
<reference evidence="10 11" key="1">
    <citation type="journal article" date="2018" name="Front. Microbiol.">
        <title>Genomic and genetic insights into a cosmopolitan fungus, Paecilomyces variotii (Eurotiales).</title>
        <authorList>
            <person name="Urquhart A.S."/>
            <person name="Mondo S.J."/>
            <person name="Makela M.R."/>
            <person name="Hane J.K."/>
            <person name="Wiebenga A."/>
            <person name="He G."/>
            <person name="Mihaltcheva S."/>
            <person name="Pangilinan J."/>
            <person name="Lipzen A."/>
            <person name="Barry K."/>
            <person name="de Vries R.P."/>
            <person name="Grigoriev I.V."/>
            <person name="Idnurm A."/>
        </authorList>
    </citation>
    <scope>NUCLEOTIDE SEQUENCE [LARGE SCALE GENOMIC DNA]</scope>
    <source>
        <strain evidence="10 11">CBS 101075</strain>
    </source>
</reference>
<dbReference type="Gene3D" id="3.30.70.360">
    <property type="match status" value="1"/>
</dbReference>
<dbReference type="Pfam" id="PF07687">
    <property type="entry name" value="M20_dimer"/>
    <property type="match status" value="1"/>
</dbReference>
<dbReference type="PROSITE" id="PS00028">
    <property type="entry name" value="ZINC_FINGER_C2H2_1"/>
    <property type="match status" value="1"/>
</dbReference>
<evidence type="ECO:0000256" key="4">
    <source>
        <dbReference type="ARBA" id="ARBA00023242"/>
    </source>
</evidence>
<dbReference type="PROSITE" id="PS50071">
    <property type="entry name" value="HOMEOBOX_2"/>
    <property type="match status" value="1"/>
</dbReference>
<dbReference type="InterPro" id="IPR036052">
    <property type="entry name" value="TrpB-like_PALP_sf"/>
</dbReference>
<dbReference type="SUPFAM" id="SSF46689">
    <property type="entry name" value="Homeodomain-like"/>
    <property type="match status" value="1"/>
</dbReference>